<dbReference type="EMBL" id="GBBI01000960">
    <property type="protein sequence ID" value="JAC17752.1"/>
    <property type="molecule type" value="mRNA"/>
</dbReference>
<dbReference type="AlphaFoldDB" id="A0A023F8P7"/>
<protein>
    <submittedName>
        <fullName evidence="1">Putative secreted protein</fullName>
    </submittedName>
</protein>
<name>A0A023F8P7_TRIIF</name>
<reference evidence="1" key="1">
    <citation type="journal article" date="2014" name="PLoS Negl. Trop. Dis.">
        <title>An updated insight into the Sialotranscriptome of Triatoma infestans: developmental stage and geographic variations.</title>
        <authorList>
            <person name="Schwarz A."/>
            <person name="Medrano-Mercado N."/>
            <person name="Schaub G.A."/>
            <person name="Struchiner C.J."/>
            <person name="Bargues M.D."/>
            <person name="Levy M.Z."/>
            <person name="Ribeiro J.M."/>
        </authorList>
    </citation>
    <scope>NUCLEOTIDE SEQUENCE</scope>
    <source>
        <strain evidence="1">Chile</strain>
        <tissue evidence="1">Salivary glands</tissue>
    </source>
</reference>
<evidence type="ECO:0000313" key="1">
    <source>
        <dbReference type="EMBL" id="JAC17752.1"/>
    </source>
</evidence>
<feature type="non-terminal residue" evidence="1">
    <location>
        <position position="72"/>
    </location>
</feature>
<organism evidence="1">
    <name type="scientific">Triatoma infestans</name>
    <name type="common">Assassin bug</name>
    <dbReference type="NCBI Taxonomy" id="30076"/>
    <lineage>
        <taxon>Eukaryota</taxon>
        <taxon>Metazoa</taxon>
        <taxon>Ecdysozoa</taxon>
        <taxon>Arthropoda</taxon>
        <taxon>Hexapoda</taxon>
        <taxon>Insecta</taxon>
        <taxon>Pterygota</taxon>
        <taxon>Neoptera</taxon>
        <taxon>Paraneoptera</taxon>
        <taxon>Hemiptera</taxon>
        <taxon>Heteroptera</taxon>
        <taxon>Panheteroptera</taxon>
        <taxon>Cimicomorpha</taxon>
        <taxon>Reduviidae</taxon>
        <taxon>Triatominae</taxon>
        <taxon>Triatoma</taxon>
    </lineage>
</organism>
<proteinExistence type="evidence at transcript level"/>
<accession>A0A023F8P7</accession>
<sequence>MEILSSFKPFVCFCFYLFTFLFSSSSTTIKSKHFLFYLMECITGIDFNSMISLGQTLSEHEDVARRCKILKN</sequence>